<comment type="caution">
    <text evidence="10">The sequence shown here is derived from an EMBL/GenBank/DDBJ whole genome shotgun (WGS) entry which is preliminary data.</text>
</comment>
<comment type="subcellular location">
    <subcellularLocation>
        <location evidence="1">Secreted</location>
        <location evidence="1">Extracellular space</location>
        <location evidence="1">Apoplast</location>
    </subcellularLocation>
</comment>
<dbReference type="PANTHER" id="PTHR33348:SF39">
    <property type="entry name" value="PRECURSOR OF CEP5"/>
    <property type="match status" value="1"/>
</dbReference>
<protein>
    <submittedName>
        <fullName evidence="10">Uncharacterized protein</fullName>
    </submittedName>
</protein>
<evidence type="ECO:0000256" key="5">
    <source>
        <dbReference type="ARBA" id="ARBA00022702"/>
    </source>
</evidence>
<dbReference type="InterPro" id="IPR033250">
    <property type="entry name" value="CEP"/>
</dbReference>
<organism evidence="10 11">
    <name type="scientific">Lithospermum erythrorhizon</name>
    <name type="common">Purple gromwell</name>
    <name type="synonym">Lithospermum officinale var. erythrorhizon</name>
    <dbReference type="NCBI Taxonomy" id="34254"/>
    <lineage>
        <taxon>Eukaryota</taxon>
        <taxon>Viridiplantae</taxon>
        <taxon>Streptophyta</taxon>
        <taxon>Embryophyta</taxon>
        <taxon>Tracheophyta</taxon>
        <taxon>Spermatophyta</taxon>
        <taxon>Magnoliopsida</taxon>
        <taxon>eudicotyledons</taxon>
        <taxon>Gunneridae</taxon>
        <taxon>Pentapetalae</taxon>
        <taxon>asterids</taxon>
        <taxon>lamiids</taxon>
        <taxon>Boraginales</taxon>
        <taxon>Boraginaceae</taxon>
        <taxon>Boraginoideae</taxon>
        <taxon>Lithospermeae</taxon>
        <taxon>Lithospermum</taxon>
    </lineage>
</organism>
<feature type="compositionally biased region" description="Basic and acidic residues" evidence="8">
    <location>
        <begin position="57"/>
        <end position="74"/>
    </location>
</feature>
<dbReference type="Proteomes" id="UP001454036">
    <property type="component" value="Unassembled WGS sequence"/>
</dbReference>
<feature type="signal peptide" evidence="9">
    <location>
        <begin position="1"/>
        <end position="23"/>
    </location>
</feature>
<keyword evidence="7" id="KW-0379">Hydroxylation</keyword>
<dbReference type="GO" id="GO:2000280">
    <property type="term" value="P:regulation of root development"/>
    <property type="evidence" value="ECO:0007669"/>
    <property type="project" value="TreeGrafter"/>
</dbReference>
<evidence type="ECO:0000256" key="4">
    <source>
        <dbReference type="ARBA" id="ARBA00022525"/>
    </source>
</evidence>
<evidence type="ECO:0000256" key="6">
    <source>
        <dbReference type="ARBA" id="ARBA00022729"/>
    </source>
</evidence>
<dbReference type="GO" id="GO:0048364">
    <property type="term" value="P:root development"/>
    <property type="evidence" value="ECO:0007669"/>
    <property type="project" value="InterPro"/>
</dbReference>
<evidence type="ECO:0000256" key="7">
    <source>
        <dbReference type="ARBA" id="ARBA00023278"/>
    </source>
</evidence>
<dbReference type="GO" id="GO:1902025">
    <property type="term" value="P:nitrate import"/>
    <property type="evidence" value="ECO:0007669"/>
    <property type="project" value="TreeGrafter"/>
</dbReference>
<keyword evidence="6 9" id="KW-0732">Signal</keyword>
<feature type="chain" id="PRO_5043629519" evidence="9">
    <location>
        <begin position="24"/>
        <end position="90"/>
    </location>
</feature>
<keyword evidence="5" id="KW-0372">Hormone</keyword>
<feature type="region of interest" description="Disordered" evidence="8">
    <location>
        <begin position="48"/>
        <end position="90"/>
    </location>
</feature>
<keyword evidence="11" id="KW-1185">Reference proteome</keyword>
<proteinExistence type="inferred from homology"/>
<dbReference type="GO" id="GO:0048046">
    <property type="term" value="C:apoplast"/>
    <property type="evidence" value="ECO:0007669"/>
    <property type="project" value="UniProtKB-SubCell"/>
</dbReference>
<dbReference type="GO" id="GO:1901371">
    <property type="term" value="P:regulation of leaf morphogenesis"/>
    <property type="evidence" value="ECO:0007669"/>
    <property type="project" value="TreeGrafter"/>
</dbReference>
<evidence type="ECO:0000256" key="9">
    <source>
        <dbReference type="SAM" id="SignalP"/>
    </source>
</evidence>
<dbReference type="GO" id="GO:0005179">
    <property type="term" value="F:hormone activity"/>
    <property type="evidence" value="ECO:0007669"/>
    <property type="project" value="UniProtKB-KW"/>
</dbReference>
<evidence type="ECO:0000256" key="2">
    <source>
        <dbReference type="ARBA" id="ARBA00008963"/>
    </source>
</evidence>
<accession>A0AAV3RG31</accession>
<dbReference type="PANTHER" id="PTHR33348">
    <property type="entry name" value="PRECURSOR OF CEP5"/>
    <property type="match status" value="1"/>
</dbReference>
<keyword evidence="3" id="KW-0052">Apoplast</keyword>
<evidence type="ECO:0000313" key="10">
    <source>
        <dbReference type="EMBL" id="GAA0174656.1"/>
    </source>
</evidence>
<evidence type="ECO:0000313" key="11">
    <source>
        <dbReference type="Proteomes" id="UP001454036"/>
    </source>
</evidence>
<keyword evidence="4" id="KW-0964">Secreted</keyword>
<dbReference type="GO" id="GO:0006995">
    <property type="term" value="P:cellular response to nitrogen starvation"/>
    <property type="evidence" value="ECO:0007669"/>
    <property type="project" value="UniProtKB-ARBA"/>
</dbReference>
<name>A0AAV3RG31_LITER</name>
<dbReference type="AlphaFoldDB" id="A0AAV3RG31"/>
<evidence type="ECO:0000256" key="8">
    <source>
        <dbReference type="SAM" id="MobiDB-lite"/>
    </source>
</evidence>
<sequence>MANSKIFITLFFLVLILPNVVFGFEGRRLAIKRRSLNIHIDAKVTYASTEGGSPSELIEKPEGNATKGHLDSFRPTKPGHSPGIGHSKHD</sequence>
<evidence type="ECO:0000256" key="1">
    <source>
        <dbReference type="ARBA" id="ARBA00004271"/>
    </source>
</evidence>
<reference evidence="10 11" key="1">
    <citation type="submission" date="2024-01" db="EMBL/GenBank/DDBJ databases">
        <title>The complete chloroplast genome sequence of Lithospermum erythrorhizon: insights into the phylogenetic relationship among Boraginaceae species and the maternal lineages of purple gromwells.</title>
        <authorList>
            <person name="Okada T."/>
            <person name="Watanabe K."/>
        </authorList>
    </citation>
    <scope>NUCLEOTIDE SEQUENCE [LARGE SCALE GENOMIC DNA]</scope>
</reference>
<comment type="similarity">
    <text evidence="2">Belongs to the C-terminally encoded plant signaling peptide (CEP) family.</text>
</comment>
<evidence type="ECO:0000256" key="3">
    <source>
        <dbReference type="ARBA" id="ARBA00022523"/>
    </source>
</evidence>
<gene>
    <name evidence="10" type="ORF">LIER_41763</name>
</gene>
<dbReference type="EMBL" id="BAABME010026854">
    <property type="protein sequence ID" value="GAA0174656.1"/>
    <property type="molecule type" value="Genomic_DNA"/>
</dbReference>